<dbReference type="Proteomes" id="UP000051587">
    <property type="component" value="Unassembled WGS sequence"/>
</dbReference>
<dbReference type="InterPro" id="IPR023058">
    <property type="entry name" value="PPIase_PpiC_CS"/>
</dbReference>
<evidence type="ECO:0000256" key="3">
    <source>
        <dbReference type="ARBA" id="ARBA00030642"/>
    </source>
</evidence>
<evidence type="ECO:0000313" key="8">
    <source>
        <dbReference type="EMBL" id="CUH62763.1"/>
    </source>
</evidence>
<keyword evidence="5 8" id="KW-0413">Isomerase</keyword>
<accession>A0A0P1FKH8</accession>
<evidence type="ECO:0000256" key="5">
    <source>
        <dbReference type="PROSITE-ProRule" id="PRU00278"/>
    </source>
</evidence>
<dbReference type="InterPro" id="IPR027304">
    <property type="entry name" value="Trigger_fact/SurA_dom_sf"/>
</dbReference>
<evidence type="ECO:0000256" key="2">
    <source>
        <dbReference type="ARBA" id="ARBA00022729"/>
    </source>
</evidence>
<dbReference type="GO" id="GO:0003755">
    <property type="term" value="F:peptidyl-prolyl cis-trans isomerase activity"/>
    <property type="evidence" value="ECO:0007669"/>
    <property type="project" value="UniProtKB-KW"/>
</dbReference>
<dbReference type="PANTHER" id="PTHR47637">
    <property type="entry name" value="CHAPERONE SURA"/>
    <property type="match status" value="1"/>
</dbReference>
<keyword evidence="9" id="KW-1185">Reference proteome</keyword>
<keyword evidence="2 6" id="KW-0732">Signal</keyword>
<name>A0A0P1FKH8_THAGE</name>
<proteinExistence type="predicted"/>
<evidence type="ECO:0000313" key="9">
    <source>
        <dbReference type="Proteomes" id="UP000051587"/>
    </source>
</evidence>
<dbReference type="InterPro" id="IPR000297">
    <property type="entry name" value="PPIase_PpiC"/>
</dbReference>
<feature type="chain" id="PRO_5007780447" description="Parvulin-like PPIase" evidence="6">
    <location>
        <begin position="28"/>
        <end position="408"/>
    </location>
</feature>
<feature type="domain" description="PpiC" evidence="7">
    <location>
        <begin position="166"/>
        <end position="262"/>
    </location>
</feature>
<evidence type="ECO:0000256" key="1">
    <source>
        <dbReference type="ARBA" id="ARBA00018370"/>
    </source>
</evidence>
<dbReference type="AlphaFoldDB" id="A0A0P1FKH8"/>
<dbReference type="RefSeq" id="WP_058261082.1">
    <property type="nucleotide sequence ID" value="NZ_CP051181.1"/>
</dbReference>
<dbReference type="PROSITE" id="PS50198">
    <property type="entry name" value="PPIC_PPIASE_2"/>
    <property type="match status" value="1"/>
</dbReference>
<dbReference type="Gene3D" id="3.10.50.40">
    <property type="match status" value="1"/>
</dbReference>
<evidence type="ECO:0000256" key="6">
    <source>
        <dbReference type="SAM" id="SignalP"/>
    </source>
</evidence>
<sequence>MKQTMRQILFAAAAVGTFLTTPALALAQGLFDPVIKVNDRVVTQYEIEQRELLLGVLNAAGNRAKLAREQLIEDRLKLEASDAVGLQISPEGIDGGVAEFAGRANLKPEQLYQLLAKEGIDKQSFLDFMVPGLSWRELIRAKYNGRVSVSEADIDKALNAVTGGSSVRVLVSEIIIPIPQGREEEVQALAEEISQIESLSGFSEAARKYSAARSRDVGGRLGWMPITNLPPALRPVLLGLTPGKATAPLPFQGALAVFQLRAIAESDYKTPEYSAIEYAAYYMPGGRSPETLAKAESLRGHVDTCDDLYGINQDQPEELLDRVITTPAELPQDIAIELAKLDKGEVSTNLTRADGQQLIFLMMCGRTPAIAEDASREEIAAQLRNRQLESFANGYLEELRSEARITYR</sequence>
<dbReference type="STRING" id="53501.SAMN04488043_103188"/>
<dbReference type="InterPro" id="IPR046357">
    <property type="entry name" value="PPIase_dom_sf"/>
</dbReference>
<dbReference type="PROSITE" id="PS01096">
    <property type="entry name" value="PPIC_PPIASE_1"/>
    <property type="match status" value="1"/>
</dbReference>
<feature type="signal peptide" evidence="6">
    <location>
        <begin position="1"/>
        <end position="27"/>
    </location>
</feature>
<evidence type="ECO:0000259" key="7">
    <source>
        <dbReference type="PROSITE" id="PS50198"/>
    </source>
</evidence>
<gene>
    <name evidence="8" type="primary">surA</name>
    <name evidence="8" type="ORF">TG4357_00288</name>
</gene>
<protein>
    <recommendedName>
        <fullName evidence="1">Parvulin-like PPIase</fullName>
    </recommendedName>
    <alternativeName>
        <fullName evidence="3">Peptidyl-prolyl cis-trans isomerase plp</fullName>
    </alternativeName>
    <alternativeName>
        <fullName evidence="4">Rotamase plp</fullName>
    </alternativeName>
</protein>
<dbReference type="EMBL" id="CYSA01000003">
    <property type="protein sequence ID" value="CUH62763.1"/>
    <property type="molecule type" value="Genomic_DNA"/>
</dbReference>
<organism evidence="8 9">
    <name type="scientific">Thalassovita gelatinovora</name>
    <name type="common">Thalassobius gelatinovorus</name>
    <dbReference type="NCBI Taxonomy" id="53501"/>
    <lineage>
        <taxon>Bacteria</taxon>
        <taxon>Pseudomonadati</taxon>
        <taxon>Pseudomonadota</taxon>
        <taxon>Alphaproteobacteria</taxon>
        <taxon>Rhodobacterales</taxon>
        <taxon>Roseobacteraceae</taxon>
        <taxon>Thalassovita</taxon>
    </lineage>
</organism>
<reference evidence="8 9" key="1">
    <citation type="submission" date="2015-09" db="EMBL/GenBank/DDBJ databases">
        <authorList>
            <consortium name="Swine Surveillance"/>
        </authorList>
    </citation>
    <scope>NUCLEOTIDE SEQUENCE [LARGE SCALE GENOMIC DNA]</scope>
    <source>
        <strain evidence="8 9">CECT 4357</strain>
    </source>
</reference>
<dbReference type="SUPFAM" id="SSF109998">
    <property type="entry name" value="Triger factor/SurA peptide-binding domain-like"/>
    <property type="match status" value="1"/>
</dbReference>
<dbReference type="Pfam" id="PF00639">
    <property type="entry name" value="Rotamase"/>
    <property type="match status" value="1"/>
</dbReference>
<evidence type="ECO:0000256" key="4">
    <source>
        <dbReference type="ARBA" id="ARBA00031484"/>
    </source>
</evidence>
<dbReference type="SUPFAM" id="SSF54534">
    <property type="entry name" value="FKBP-like"/>
    <property type="match status" value="1"/>
</dbReference>
<dbReference type="Gene3D" id="1.10.4030.10">
    <property type="entry name" value="Porin chaperone SurA, peptide-binding domain"/>
    <property type="match status" value="1"/>
</dbReference>
<keyword evidence="5" id="KW-0697">Rotamase</keyword>
<dbReference type="InterPro" id="IPR050280">
    <property type="entry name" value="OMP_Chaperone_SurA"/>
</dbReference>
<dbReference type="OrthoDB" id="9791746at2"/>
<dbReference type="PANTHER" id="PTHR47637:SF1">
    <property type="entry name" value="CHAPERONE SURA"/>
    <property type="match status" value="1"/>
</dbReference>